<evidence type="ECO:0000313" key="1">
    <source>
        <dbReference type="EMBL" id="MDQ9556705.1"/>
    </source>
</evidence>
<dbReference type="Proteomes" id="UP001234811">
    <property type="component" value="Unassembled WGS sequence"/>
</dbReference>
<name>A0ABD5BMF2_SERMA</name>
<feature type="non-terminal residue" evidence="1">
    <location>
        <position position="1"/>
    </location>
</feature>
<dbReference type="Gene3D" id="3.40.50.920">
    <property type="match status" value="1"/>
</dbReference>
<dbReference type="AlphaFoldDB" id="A0ABD5BMF2"/>
<protein>
    <submittedName>
        <fullName evidence="1">Transketolase family protein</fullName>
    </submittedName>
</protein>
<organism evidence="1 2">
    <name type="scientific">Serratia marcescens</name>
    <dbReference type="NCBI Taxonomy" id="615"/>
    <lineage>
        <taxon>Bacteria</taxon>
        <taxon>Pseudomonadati</taxon>
        <taxon>Pseudomonadota</taxon>
        <taxon>Gammaproteobacteria</taxon>
        <taxon>Enterobacterales</taxon>
        <taxon>Yersiniaceae</taxon>
        <taxon>Serratia</taxon>
    </lineage>
</organism>
<reference evidence="1 2" key="1">
    <citation type="submission" date="2023-07" db="EMBL/GenBank/DDBJ databases">
        <title>Pathogens genome sequencing project 196.</title>
        <authorList>
            <person name="Cao X."/>
        </authorList>
    </citation>
    <scope>NUCLEOTIDE SEQUENCE [LARGE SCALE GENOMIC DNA]</scope>
    <source>
        <strain evidence="1 2">SM41</strain>
    </source>
</reference>
<dbReference type="EMBL" id="JAVIPQ010000222">
    <property type="protein sequence ID" value="MDQ9556705.1"/>
    <property type="molecule type" value="Genomic_DNA"/>
</dbReference>
<dbReference type="InterPro" id="IPR009014">
    <property type="entry name" value="Transketo_C/PFOR_II"/>
</dbReference>
<proteinExistence type="predicted"/>
<comment type="caution">
    <text evidence="1">The sequence shown here is derived from an EMBL/GenBank/DDBJ whole genome shotgun (WGS) entry which is preliminary data.</text>
</comment>
<dbReference type="SUPFAM" id="SSF52922">
    <property type="entry name" value="TK C-terminal domain-like"/>
    <property type="match status" value="1"/>
</dbReference>
<accession>A0ABD5BMF2</accession>
<gene>
    <name evidence="1" type="ORF">RF091_14430</name>
</gene>
<sequence length="49" mass="5402">AEVLAEECPTPMRRVGVKERYGQVGTQAFLQQEYGLTAEHILEAAGQLL</sequence>
<evidence type="ECO:0000313" key="2">
    <source>
        <dbReference type="Proteomes" id="UP001234811"/>
    </source>
</evidence>